<feature type="transmembrane region" description="Helical" evidence="1">
    <location>
        <begin position="6"/>
        <end position="25"/>
    </location>
</feature>
<sequence length="159" mass="18379">MLDYKVFGCFLLCILTFVIGGILIIRFARLLSHLFFTDDYYTKHFGELKPIIKVKNKKISWILSFLVPIPIAVGLYFLQLANIGGFLWYLSLYTKPKIAFYTLGSIYLVEALIFGIIILEEKLTRKTCNSKQNLRLVTLFSAILIIGLFIGIYKYMPKF</sequence>
<dbReference type="KEGG" id="dpn:BCB69_02400"/>
<proteinExistence type="predicted"/>
<organism evidence="2 3">
    <name type="scientific">Dialister pneumosintes</name>
    <dbReference type="NCBI Taxonomy" id="39950"/>
    <lineage>
        <taxon>Bacteria</taxon>
        <taxon>Bacillati</taxon>
        <taxon>Bacillota</taxon>
        <taxon>Negativicutes</taxon>
        <taxon>Veillonellales</taxon>
        <taxon>Veillonellaceae</taxon>
        <taxon>Dialister</taxon>
    </lineage>
</organism>
<protein>
    <submittedName>
        <fullName evidence="2">Uncharacterized protein</fullName>
    </submittedName>
</protein>
<gene>
    <name evidence="2" type="ORF">BCB69_02400</name>
</gene>
<reference evidence="3" key="1">
    <citation type="submission" date="2016-08" db="EMBL/GenBank/DDBJ databases">
        <authorList>
            <person name="Holder M.E."/>
            <person name="Ajami N.J."/>
            <person name="Petrosino J.F."/>
        </authorList>
    </citation>
    <scope>NUCLEOTIDE SEQUENCE [LARGE SCALE GENOMIC DNA]</scope>
    <source>
        <strain evidence="3">F0677</strain>
    </source>
</reference>
<keyword evidence="1" id="KW-0812">Transmembrane</keyword>
<evidence type="ECO:0000313" key="2">
    <source>
        <dbReference type="EMBL" id="AOH38923.1"/>
    </source>
</evidence>
<feature type="transmembrane region" description="Helical" evidence="1">
    <location>
        <begin position="139"/>
        <end position="156"/>
    </location>
</feature>
<dbReference type="STRING" id="39950.BCB69_02400"/>
<feature type="transmembrane region" description="Helical" evidence="1">
    <location>
        <begin position="98"/>
        <end position="119"/>
    </location>
</feature>
<dbReference type="EMBL" id="CP017037">
    <property type="protein sequence ID" value="AOH38923.1"/>
    <property type="molecule type" value="Genomic_DNA"/>
</dbReference>
<keyword evidence="1" id="KW-0472">Membrane</keyword>
<dbReference type="AlphaFoldDB" id="A0A1B3WDE1"/>
<feature type="transmembrane region" description="Helical" evidence="1">
    <location>
        <begin position="59"/>
        <end position="78"/>
    </location>
</feature>
<dbReference type="RefSeq" id="WP_069176913.1">
    <property type="nucleotide sequence ID" value="NZ_CP017037.1"/>
</dbReference>
<name>A0A1B3WDE1_9FIRM</name>
<dbReference type="Proteomes" id="UP000094757">
    <property type="component" value="Chromosome"/>
</dbReference>
<accession>A0A1B3WDE1</accession>
<keyword evidence="1" id="KW-1133">Transmembrane helix</keyword>
<evidence type="ECO:0000256" key="1">
    <source>
        <dbReference type="SAM" id="Phobius"/>
    </source>
</evidence>
<evidence type="ECO:0000313" key="3">
    <source>
        <dbReference type="Proteomes" id="UP000094757"/>
    </source>
</evidence>